<comment type="similarity">
    <text evidence="1">Belongs to the ATP-dependent AMP-binding enzyme family.</text>
</comment>
<dbReference type="PROSITE" id="PS00455">
    <property type="entry name" value="AMP_BINDING"/>
    <property type="match status" value="1"/>
</dbReference>
<dbReference type="InterPro" id="IPR000873">
    <property type="entry name" value="AMP-dep_synth/lig_dom"/>
</dbReference>
<sequence>MSTHPEQPLIARRIHWNNQLERHADVLPGRPAVRYEGNTITWSQLRHRVNRLTDALMHRGVTAGDRVAIIVGNRPEFIETLLATTRLGAIAVPVNLRLAGPEIAYILRDAAVSLVVVDDLARLAVDAALAELEKLPRLVNADGADEPYEAFSSLIDEEGQPHLQPDTPEDTPALIMYTSGTTGRPKGAVLCHANLHAQAVTIVRACQLTGPDEVNLIASPLFHIGAIGSLVGSLYLGACTVIMSTGAFTSTRTLDLLEAERVSTVFLVPAQWQAVCDDPSTTHRDLSNLRVTMWGAAPASDTLLAKMAELMPRCLNIATFGQTEMTAITCILEGEDAIGKIGSVGRPVSSVNTRVVNPDLSDVEPGGVGEIVYRGPGMMLWYWNNPEATAEAFRGGWFHSGDLVRVDDDGYIFVVDRVNDMIISGGENIYCVEVENVLAGHPDVAEVSVVGRQDQQWGEIPVAHLVIRAGGHPMDVESLRSWAAASLARYKLPRRVQFHESLPRNASGKVMKHVLQSIDDE</sequence>
<dbReference type="InterPro" id="IPR025110">
    <property type="entry name" value="AMP-bd_C"/>
</dbReference>
<evidence type="ECO:0000256" key="1">
    <source>
        <dbReference type="ARBA" id="ARBA00006432"/>
    </source>
</evidence>
<gene>
    <name evidence="11" type="ORF">H0P51_07305</name>
</gene>
<name>A0A7D6HWQ4_9MYCO</name>
<dbReference type="RefSeq" id="WP_180917298.1">
    <property type="nucleotide sequence ID" value="NZ_CP059165.1"/>
</dbReference>
<dbReference type="InterPro" id="IPR045851">
    <property type="entry name" value="AMP-bd_C_sf"/>
</dbReference>
<dbReference type="EC" id="6.2.1.3" evidence="3"/>
<accession>A0A7D6HWQ4</accession>
<dbReference type="SUPFAM" id="SSF56801">
    <property type="entry name" value="Acetyl-CoA synthetase-like"/>
    <property type="match status" value="1"/>
</dbReference>
<dbReference type="PANTHER" id="PTHR43201">
    <property type="entry name" value="ACYL-COA SYNTHETASE"/>
    <property type="match status" value="1"/>
</dbReference>
<keyword evidence="12" id="KW-1185">Reference proteome</keyword>
<evidence type="ECO:0000256" key="6">
    <source>
        <dbReference type="ARBA" id="ARBA00076959"/>
    </source>
</evidence>
<evidence type="ECO:0000256" key="8">
    <source>
        <dbReference type="ARBA" id="ARBA00083882"/>
    </source>
</evidence>
<evidence type="ECO:0000313" key="12">
    <source>
        <dbReference type="Proteomes" id="UP000510682"/>
    </source>
</evidence>
<evidence type="ECO:0000259" key="10">
    <source>
        <dbReference type="Pfam" id="PF13193"/>
    </source>
</evidence>
<dbReference type="FunFam" id="3.30.300.30:FF:000008">
    <property type="entry name" value="2,3-dihydroxybenzoate-AMP ligase"/>
    <property type="match status" value="1"/>
</dbReference>
<dbReference type="InterPro" id="IPR042099">
    <property type="entry name" value="ANL_N_sf"/>
</dbReference>
<reference evidence="11" key="2">
    <citation type="submission" date="2020-07" db="EMBL/GenBank/DDBJ databases">
        <authorList>
            <person name="Yu X."/>
        </authorList>
    </citation>
    <scope>NUCLEOTIDE SEQUENCE [LARGE SCALE GENOMIC DNA]</scope>
    <source>
        <strain evidence="11">24T</strain>
    </source>
</reference>
<evidence type="ECO:0000256" key="5">
    <source>
        <dbReference type="ARBA" id="ARBA00069710"/>
    </source>
</evidence>
<dbReference type="Pfam" id="PF13193">
    <property type="entry name" value="AMP-binding_C"/>
    <property type="match status" value="1"/>
</dbReference>
<proteinExistence type="inferred from homology"/>
<organism evidence="11 12">
    <name type="scientific">Mycobacterium vicinigordonae</name>
    <dbReference type="NCBI Taxonomy" id="1719132"/>
    <lineage>
        <taxon>Bacteria</taxon>
        <taxon>Bacillati</taxon>
        <taxon>Actinomycetota</taxon>
        <taxon>Actinomycetes</taxon>
        <taxon>Mycobacteriales</taxon>
        <taxon>Mycobacteriaceae</taxon>
        <taxon>Mycobacterium</taxon>
    </lineage>
</organism>
<dbReference type="InterPro" id="IPR020845">
    <property type="entry name" value="AMP-binding_CS"/>
</dbReference>
<dbReference type="KEGG" id="mgor:H0P51_07305"/>
<dbReference type="GO" id="GO:0031956">
    <property type="term" value="F:medium-chain fatty acid-CoA ligase activity"/>
    <property type="evidence" value="ECO:0007669"/>
    <property type="project" value="TreeGrafter"/>
</dbReference>
<dbReference type="CDD" id="cd17631">
    <property type="entry name" value="FACL_FadD13-like"/>
    <property type="match status" value="1"/>
</dbReference>
<evidence type="ECO:0000256" key="4">
    <source>
        <dbReference type="ARBA" id="ARBA00036813"/>
    </source>
</evidence>
<evidence type="ECO:0000256" key="3">
    <source>
        <dbReference type="ARBA" id="ARBA00026121"/>
    </source>
</evidence>
<dbReference type="AlphaFoldDB" id="A0A7D6HWQ4"/>
<evidence type="ECO:0000256" key="7">
    <source>
        <dbReference type="ARBA" id="ARBA00080667"/>
    </source>
</evidence>
<dbReference type="Gene3D" id="3.40.50.12780">
    <property type="entry name" value="N-terminal domain of ligase-like"/>
    <property type="match status" value="1"/>
</dbReference>
<reference evidence="11" key="1">
    <citation type="submission" date="2020-07" db="EMBL/GenBank/DDBJ databases">
        <title>Description of Mycobacterium gordonae subsp. intergordonae subsp.nov. and Mycobacterium gordonae subsp. gordonae subsp. nov.</title>
        <authorList>
            <person name="Huang H."/>
        </authorList>
    </citation>
    <scope>NUCLEOTIDE SEQUENCE [LARGE SCALE GENOMIC DNA]</scope>
    <source>
        <strain evidence="11">24T</strain>
    </source>
</reference>
<dbReference type="Proteomes" id="UP000510682">
    <property type="component" value="Chromosome"/>
</dbReference>
<dbReference type="EMBL" id="CP059165">
    <property type="protein sequence ID" value="QLL08713.1"/>
    <property type="molecule type" value="Genomic_DNA"/>
</dbReference>
<protein>
    <recommendedName>
        <fullName evidence="5">Long-chain-fatty-acid--CoA ligase FadD13</fullName>
        <ecNumber evidence="3">6.2.1.3</ecNumber>
    </recommendedName>
    <alternativeName>
        <fullName evidence="6">Fatty acyl-CoA ligase</fullName>
    </alternativeName>
    <alternativeName>
        <fullName evidence="8">Fatty acyl-CoA synthetase</fullName>
    </alternativeName>
    <alternativeName>
        <fullName evidence="7">Very-long-chain fatty-acyl-CoA synthetase</fullName>
    </alternativeName>
</protein>
<feature type="domain" description="AMP-binding enzyme C-terminal" evidence="10">
    <location>
        <begin position="433"/>
        <end position="509"/>
    </location>
</feature>
<evidence type="ECO:0000259" key="9">
    <source>
        <dbReference type="Pfam" id="PF00501"/>
    </source>
</evidence>
<evidence type="ECO:0000256" key="2">
    <source>
        <dbReference type="ARBA" id="ARBA00022598"/>
    </source>
</evidence>
<comment type="catalytic activity">
    <reaction evidence="4">
        <text>a long-chain fatty acid + ATP + CoA = a long-chain fatty acyl-CoA + AMP + diphosphate</text>
        <dbReference type="Rhea" id="RHEA:15421"/>
        <dbReference type="ChEBI" id="CHEBI:30616"/>
        <dbReference type="ChEBI" id="CHEBI:33019"/>
        <dbReference type="ChEBI" id="CHEBI:57287"/>
        <dbReference type="ChEBI" id="CHEBI:57560"/>
        <dbReference type="ChEBI" id="CHEBI:83139"/>
        <dbReference type="ChEBI" id="CHEBI:456215"/>
        <dbReference type="EC" id="6.2.1.3"/>
    </reaction>
</comment>
<dbReference type="Pfam" id="PF00501">
    <property type="entry name" value="AMP-binding"/>
    <property type="match status" value="1"/>
</dbReference>
<dbReference type="Gene3D" id="3.30.300.30">
    <property type="match status" value="1"/>
</dbReference>
<feature type="domain" description="AMP-dependent synthetase/ligase" evidence="9">
    <location>
        <begin position="20"/>
        <end position="383"/>
    </location>
</feature>
<dbReference type="GO" id="GO:0004467">
    <property type="term" value="F:long-chain fatty acid-CoA ligase activity"/>
    <property type="evidence" value="ECO:0007669"/>
    <property type="project" value="UniProtKB-EC"/>
</dbReference>
<evidence type="ECO:0000313" key="11">
    <source>
        <dbReference type="EMBL" id="QLL08713.1"/>
    </source>
</evidence>
<keyword evidence="2" id="KW-0436">Ligase</keyword>
<dbReference type="PANTHER" id="PTHR43201:SF32">
    <property type="entry name" value="2-SUCCINYLBENZOATE--COA LIGASE, CHLOROPLASTIC_PEROXISOMAL"/>
    <property type="match status" value="1"/>
</dbReference>